<evidence type="ECO:0008006" key="4">
    <source>
        <dbReference type="Google" id="ProtNLM"/>
    </source>
</evidence>
<accession>A0AAV5FH96</accession>
<evidence type="ECO:0000313" key="2">
    <source>
        <dbReference type="EMBL" id="GJN34144.1"/>
    </source>
</evidence>
<proteinExistence type="predicted"/>
<gene>
    <name evidence="2" type="primary">gb22787</name>
    <name evidence="2" type="ORF">PR202_gb22787</name>
</gene>
<dbReference type="PANTHER" id="PTHR34591:SF59">
    <property type="entry name" value="F-BOX DOMAIN-CONTAINING PROTEIN"/>
    <property type="match status" value="1"/>
</dbReference>
<dbReference type="AlphaFoldDB" id="A0AAV5FH96"/>
<feature type="region of interest" description="Disordered" evidence="1">
    <location>
        <begin position="107"/>
        <end position="126"/>
    </location>
</feature>
<keyword evidence="3" id="KW-1185">Reference proteome</keyword>
<dbReference type="EMBL" id="BQKI01000085">
    <property type="protein sequence ID" value="GJN34144.1"/>
    <property type="molecule type" value="Genomic_DNA"/>
</dbReference>
<reference evidence="2" key="2">
    <citation type="submission" date="2021-12" db="EMBL/GenBank/DDBJ databases">
        <title>Resequencing data analysis of finger millet.</title>
        <authorList>
            <person name="Hatakeyama M."/>
            <person name="Aluri S."/>
            <person name="Balachadran M.T."/>
            <person name="Sivarajan S.R."/>
            <person name="Poveda L."/>
            <person name="Shimizu-Inatsugi R."/>
            <person name="Schlapbach R."/>
            <person name="Sreeman S.M."/>
            <person name="Shimizu K.K."/>
        </authorList>
    </citation>
    <scope>NUCLEOTIDE SEQUENCE</scope>
</reference>
<comment type="caution">
    <text evidence="2">The sequence shown here is derived from an EMBL/GenBank/DDBJ whole genome shotgun (WGS) entry which is preliminary data.</text>
</comment>
<evidence type="ECO:0000313" key="3">
    <source>
        <dbReference type="Proteomes" id="UP001054889"/>
    </source>
</evidence>
<evidence type="ECO:0000256" key="1">
    <source>
        <dbReference type="SAM" id="MobiDB-lite"/>
    </source>
</evidence>
<dbReference type="Proteomes" id="UP001054889">
    <property type="component" value="Unassembled WGS sequence"/>
</dbReference>
<dbReference type="InterPro" id="IPR036047">
    <property type="entry name" value="F-box-like_dom_sf"/>
</dbReference>
<sequence>MAQSLPDDVLRRLPPRSLAASRRACLAWRDVVDARRLLPSLDRLLPRDKPGGIFCNLCEKRSSQFVAHPSVRNTVSGSIDYTCYNEVHCNRILLLDECDRVTVTNPATRQRAGLPPQPRSSRLREEDETGFRRSYLIFDPTVSPHYAVVSVPDSRAYWEDRLDTSPHHLLVCDSLYKCILNNAFSLFCTISLTNKKYQLIQLPPHVKQVFRFYLGKSNKGVYCAFVDRSRLWIWFLSVSSSSNDLMEWELKHNSSLKPTIPRVSCYDKEYFGQEIRRPWTLQEENYYIEDSSSVDVAEKNRVEWDSDNDDILQTDDTPQERLYWILGFHPYKEVIFLEEWSGKGIAYHWNSSKYQYLGRLYTNYYVKHFWEIHVMASFPYTPCWIDLFHGKDYSDSDLDDDE</sequence>
<name>A0AAV5FH96_ELECO</name>
<protein>
    <recommendedName>
        <fullName evidence="4">F-box domain-containing protein</fullName>
    </recommendedName>
</protein>
<dbReference type="PANTHER" id="PTHR34591">
    <property type="entry name" value="OS03G0653100 PROTEIN-RELATED"/>
    <property type="match status" value="1"/>
</dbReference>
<organism evidence="2 3">
    <name type="scientific">Eleusine coracana subsp. coracana</name>
    <dbReference type="NCBI Taxonomy" id="191504"/>
    <lineage>
        <taxon>Eukaryota</taxon>
        <taxon>Viridiplantae</taxon>
        <taxon>Streptophyta</taxon>
        <taxon>Embryophyta</taxon>
        <taxon>Tracheophyta</taxon>
        <taxon>Spermatophyta</taxon>
        <taxon>Magnoliopsida</taxon>
        <taxon>Liliopsida</taxon>
        <taxon>Poales</taxon>
        <taxon>Poaceae</taxon>
        <taxon>PACMAD clade</taxon>
        <taxon>Chloridoideae</taxon>
        <taxon>Cynodonteae</taxon>
        <taxon>Eleusininae</taxon>
        <taxon>Eleusine</taxon>
    </lineage>
</organism>
<reference evidence="2" key="1">
    <citation type="journal article" date="2018" name="DNA Res.">
        <title>Multiple hybrid de novo genome assembly of finger millet, an orphan allotetraploid crop.</title>
        <authorList>
            <person name="Hatakeyama M."/>
            <person name="Aluri S."/>
            <person name="Balachadran M.T."/>
            <person name="Sivarajan S.R."/>
            <person name="Patrignani A."/>
            <person name="Gruter S."/>
            <person name="Poveda L."/>
            <person name="Shimizu-Inatsugi R."/>
            <person name="Baeten J."/>
            <person name="Francoijs K.J."/>
            <person name="Nataraja K.N."/>
            <person name="Reddy Y.A.N."/>
            <person name="Phadnis S."/>
            <person name="Ravikumar R.L."/>
            <person name="Schlapbach R."/>
            <person name="Sreeman S.M."/>
            <person name="Shimizu K.K."/>
        </authorList>
    </citation>
    <scope>NUCLEOTIDE SEQUENCE</scope>
</reference>
<dbReference type="SUPFAM" id="SSF81383">
    <property type="entry name" value="F-box domain"/>
    <property type="match status" value="1"/>
</dbReference>